<dbReference type="Pfam" id="PF12895">
    <property type="entry name" value="ANAPC3"/>
    <property type="match status" value="1"/>
</dbReference>
<keyword evidence="1" id="KW-0677">Repeat</keyword>
<dbReference type="Gene3D" id="2.60.120.620">
    <property type="entry name" value="q2cbj1_9rhob like domain"/>
    <property type="match status" value="1"/>
</dbReference>
<dbReference type="PANTHER" id="PTHR45586">
    <property type="entry name" value="TPR REPEAT-CONTAINING PROTEIN PA4667"/>
    <property type="match status" value="1"/>
</dbReference>
<dbReference type="Pfam" id="PF14559">
    <property type="entry name" value="TPR_19"/>
    <property type="match status" value="1"/>
</dbReference>
<dbReference type="InterPro" id="IPR019734">
    <property type="entry name" value="TPR_rpt"/>
</dbReference>
<dbReference type="PROSITE" id="PS50005">
    <property type="entry name" value="TPR"/>
    <property type="match status" value="5"/>
</dbReference>
<dbReference type="RefSeq" id="WP_348388823.1">
    <property type="nucleotide sequence ID" value="NZ_CP134146.1"/>
</dbReference>
<dbReference type="InterPro" id="IPR012668">
    <property type="entry name" value="CHP02466"/>
</dbReference>
<dbReference type="Pfam" id="PF13759">
    <property type="entry name" value="2OG-FeII_Oxy_5"/>
    <property type="match status" value="1"/>
</dbReference>
<proteinExistence type="predicted"/>
<evidence type="ECO:0000256" key="1">
    <source>
        <dbReference type="ARBA" id="ARBA00022737"/>
    </source>
</evidence>
<dbReference type="InterPro" id="IPR051012">
    <property type="entry name" value="CellSynth/LPSAsmb/PSIAsmb"/>
</dbReference>
<protein>
    <submittedName>
        <fullName evidence="4">2OG-Fe(II) oxygenase</fullName>
    </submittedName>
</protein>
<feature type="repeat" description="TPR" evidence="3">
    <location>
        <begin position="73"/>
        <end position="106"/>
    </location>
</feature>
<feature type="repeat" description="TPR" evidence="3">
    <location>
        <begin position="175"/>
        <end position="208"/>
    </location>
</feature>
<reference evidence="5" key="1">
    <citation type="submission" date="2023-09" db="EMBL/GenBank/DDBJ databases">
        <authorList>
            <person name="Li S."/>
            <person name="Li X."/>
            <person name="Zhang C."/>
            <person name="Zhao Z."/>
        </authorList>
    </citation>
    <scope>NUCLEOTIDE SEQUENCE [LARGE SCALE GENOMIC DNA]</scope>
    <source>
        <strain evidence="5">SQ345</strain>
    </source>
</reference>
<dbReference type="EMBL" id="CP134146">
    <property type="protein sequence ID" value="WNC69680.1"/>
    <property type="molecule type" value="Genomic_DNA"/>
</dbReference>
<dbReference type="Proteomes" id="UP001248581">
    <property type="component" value="Chromosome"/>
</dbReference>
<dbReference type="SMART" id="SM00028">
    <property type="entry name" value="TPR"/>
    <property type="match status" value="9"/>
</dbReference>
<dbReference type="PANTHER" id="PTHR45586:SF1">
    <property type="entry name" value="LIPOPOLYSACCHARIDE ASSEMBLY PROTEIN B"/>
    <property type="match status" value="1"/>
</dbReference>
<dbReference type="SUPFAM" id="SSF48452">
    <property type="entry name" value="TPR-like"/>
    <property type="match status" value="2"/>
</dbReference>
<feature type="repeat" description="TPR" evidence="3">
    <location>
        <begin position="107"/>
        <end position="140"/>
    </location>
</feature>
<evidence type="ECO:0000313" key="5">
    <source>
        <dbReference type="Proteomes" id="UP001248581"/>
    </source>
</evidence>
<evidence type="ECO:0000313" key="4">
    <source>
        <dbReference type="EMBL" id="WNC69680.1"/>
    </source>
</evidence>
<gene>
    <name evidence="4" type="ORF">RI845_05910</name>
</gene>
<feature type="repeat" description="TPR" evidence="3">
    <location>
        <begin position="209"/>
        <end position="242"/>
    </location>
</feature>
<evidence type="ECO:0000256" key="2">
    <source>
        <dbReference type="ARBA" id="ARBA00022803"/>
    </source>
</evidence>
<keyword evidence="2 3" id="KW-0802">TPR repeat</keyword>
<accession>A0ABY9TPL0</accession>
<dbReference type="Gene3D" id="1.25.40.10">
    <property type="entry name" value="Tetratricopeptide repeat domain"/>
    <property type="match status" value="2"/>
</dbReference>
<evidence type="ECO:0000256" key="3">
    <source>
        <dbReference type="PROSITE-ProRule" id="PRU00339"/>
    </source>
</evidence>
<feature type="repeat" description="TPR" evidence="3">
    <location>
        <begin position="141"/>
        <end position="174"/>
    </location>
</feature>
<organism evidence="4 5">
    <name type="scientific">Thalassotalea nanhaiensis</name>
    <dbReference type="NCBI Taxonomy" id="3065648"/>
    <lineage>
        <taxon>Bacteria</taxon>
        <taxon>Pseudomonadati</taxon>
        <taxon>Pseudomonadota</taxon>
        <taxon>Gammaproteobacteria</taxon>
        <taxon>Alteromonadales</taxon>
        <taxon>Colwelliaceae</taxon>
        <taxon>Thalassotalea</taxon>
    </lineage>
</organism>
<keyword evidence="5" id="KW-1185">Reference proteome</keyword>
<sequence length="602" mass="68285">MPPSPQQTTQYIVKLINEQQFQQANSLLSPLIKSNVNNVQLWHLQSIIFHGLARHKDCEKALTKALAINPNYIPSLNNLATLYKQQHKVDAAIKVYKKILTTAPNDINTLFNVGVLLNGQSQFEQAKNVLAKALTLNSKDVNILIALGQSNLHLDNFDDAKTHFQSALNLQSNNIAALNNLGLVLKKQCLFKDAISTFRKALTFAPAKPELLKNLASCYTLTGEISKSKQLYQQIIEQSPLDLDAHHWLNQMLWEHQDESFLHSYHLALKTNQGNPNLQLALAHKLRQSGEDSKAKDILEGILKANKKHVPSLLEVADIYRQDGDFEQSLKCLTLANKQENSNPEVKQELAKSFISINQPKSALSLLNKLLKQEPYHQGYWAYKTTALRLQNSAEYDYLCDYDKFILKAFIDIPKGYSDLNVFNQELSEALKTIHYGKSHPLDQTLISGSQTGEKLFDYHLPIINEIKQSLQQQTKEFLAQLPKDPKHPMLSRNTLNFVETDSWSVILNNSGFHKNHYHPAGWYSSCYYVKVPSLVSSTNTKQGWINFGQPGFNHQSQLSAEISVQPKEGLIVQFPSYFWHGTNPFSSEEKRITTPYDILPI</sequence>
<dbReference type="InterPro" id="IPR011990">
    <property type="entry name" value="TPR-like_helical_dom_sf"/>
</dbReference>
<name>A0ABY9TPL0_9GAMM</name>